<feature type="compositionally biased region" description="Polar residues" evidence="2">
    <location>
        <begin position="21"/>
        <end position="36"/>
    </location>
</feature>
<keyword evidence="5" id="KW-1185">Reference proteome</keyword>
<dbReference type="Proteomes" id="UP000321412">
    <property type="component" value="Unassembled WGS sequence"/>
</dbReference>
<dbReference type="PANTHER" id="PTHR43794:SF11">
    <property type="entry name" value="AMIDOHYDROLASE-RELATED DOMAIN-CONTAINING PROTEIN"/>
    <property type="match status" value="1"/>
</dbReference>
<evidence type="ECO:0000313" key="4">
    <source>
        <dbReference type="EMBL" id="TXD39460.1"/>
    </source>
</evidence>
<proteinExistence type="predicted"/>
<feature type="region of interest" description="Disordered" evidence="2">
    <location>
        <begin position="1"/>
        <end position="46"/>
    </location>
</feature>
<reference evidence="4 5" key="1">
    <citation type="submission" date="2019-08" db="EMBL/GenBank/DDBJ databases">
        <title>Bradymonadales sp. TMQ4.</title>
        <authorList>
            <person name="Liang Q."/>
        </authorList>
    </citation>
    <scope>NUCLEOTIDE SEQUENCE [LARGE SCALE GENOMIC DNA]</scope>
    <source>
        <strain evidence="4 5">TMQ4</strain>
    </source>
</reference>
<dbReference type="OrthoDB" id="9782972at2"/>
<feature type="compositionally biased region" description="Acidic residues" evidence="2">
    <location>
        <begin position="116"/>
        <end position="136"/>
    </location>
</feature>
<evidence type="ECO:0000256" key="1">
    <source>
        <dbReference type="ARBA" id="ARBA00022801"/>
    </source>
</evidence>
<evidence type="ECO:0000256" key="2">
    <source>
        <dbReference type="SAM" id="MobiDB-lite"/>
    </source>
</evidence>
<organism evidence="4 5">
    <name type="scientific">Lujinxingia vulgaris</name>
    <dbReference type="NCBI Taxonomy" id="2600176"/>
    <lineage>
        <taxon>Bacteria</taxon>
        <taxon>Deltaproteobacteria</taxon>
        <taxon>Bradymonadales</taxon>
        <taxon>Lujinxingiaceae</taxon>
        <taxon>Lujinxingia</taxon>
    </lineage>
</organism>
<dbReference type="SUPFAM" id="SSF51338">
    <property type="entry name" value="Composite domain of metallo-dependent hydrolases"/>
    <property type="match status" value="1"/>
</dbReference>
<protein>
    <submittedName>
        <fullName evidence="4">Amidohydrolase family protein</fullName>
    </submittedName>
</protein>
<feature type="domain" description="Amidohydrolase-related" evidence="3">
    <location>
        <begin position="335"/>
        <end position="513"/>
    </location>
</feature>
<sequence length="607" mass="65802">MAIFSARGCSPEDRPRPADTASAQHATRTADPQPTHRSAHAPAGRIVTNWRRSFHLEGEVATLAPTFTGETMRSSRYLLRFSLVFVVALSAACSSADPPITTPDAGQPDIGQPDADVGEDPDTDVDEDTGPVDEDASQPSPPAEVERVGAGGFLLRGTVLTLDGPIEDGEVLIEGGAITCVADDCSGEPGAATVTVINTHGVISPGLVDAHNHLPYNFLMPWIPGDVGFFGNRYQWAEDPAYEAHVAPYANRRSTGTHYCPAAKWGELRSVIHGTTTVMGQSFQQRCVDWGTRNADHYHGLGYNHMRTTIGSPRDITDADAQSYIESFNDPDEPKTRLAVHMAEGISGDNIELEFSSFAGRDTRDNRHAGTSLLYNGTAMLIHSVALTDAELEEAYMTDSKIVWSPSSNLALYGVTADIESILDLGIITALGPDWTVSGEFDMLAEMRVAYRYGQEQEIDALTPQRIWEMATWDGAIAVGLEHSVGQLEPGYAADIVVFGREGNDPYRAVIESDADDVRLSLIDGQVYFGDAALQEAAARNEYCETFPTCGTSKFLCVQDSPSAGDRRDETYADIRQQLIDILEGTGYPEDEQYGRGDELLDLVICP</sequence>
<evidence type="ECO:0000313" key="5">
    <source>
        <dbReference type="Proteomes" id="UP000321412"/>
    </source>
</evidence>
<dbReference type="InterPro" id="IPR032466">
    <property type="entry name" value="Metal_Hydrolase"/>
</dbReference>
<dbReference type="EMBL" id="VOSM01000001">
    <property type="protein sequence ID" value="TXD39460.1"/>
    <property type="molecule type" value="Genomic_DNA"/>
</dbReference>
<name>A0A5C6XKI0_9DELT</name>
<dbReference type="Gene3D" id="2.30.40.10">
    <property type="entry name" value="Urease, subunit C, domain 1"/>
    <property type="match status" value="2"/>
</dbReference>
<dbReference type="Pfam" id="PF01979">
    <property type="entry name" value="Amidohydro_1"/>
    <property type="match status" value="1"/>
</dbReference>
<dbReference type="PANTHER" id="PTHR43794">
    <property type="entry name" value="AMINOHYDROLASE SSNA-RELATED"/>
    <property type="match status" value="1"/>
</dbReference>
<keyword evidence="1 4" id="KW-0378">Hydrolase</keyword>
<dbReference type="InterPro" id="IPR006680">
    <property type="entry name" value="Amidohydro-rel"/>
</dbReference>
<feature type="region of interest" description="Disordered" evidence="2">
    <location>
        <begin position="97"/>
        <end position="148"/>
    </location>
</feature>
<gene>
    <name evidence="4" type="ORF">FRC98_03425</name>
</gene>
<dbReference type="GO" id="GO:0016810">
    <property type="term" value="F:hydrolase activity, acting on carbon-nitrogen (but not peptide) bonds"/>
    <property type="evidence" value="ECO:0007669"/>
    <property type="project" value="InterPro"/>
</dbReference>
<dbReference type="InterPro" id="IPR011059">
    <property type="entry name" value="Metal-dep_hydrolase_composite"/>
</dbReference>
<evidence type="ECO:0000259" key="3">
    <source>
        <dbReference type="Pfam" id="PF01979"/>
    </source>
</evidence>
<accession>A0A5C6XKI0</accession>
<dbReference type="Gene3D" id="3.20.20.140">
    <property type="entry name" value="Metal-dependent hydrolases"/>
    <property type="match status" value="1"/>
</dbReference>
<comment type="caution">
    <text evidence="4">The sequence shown here is derived from an EMBL/GenBank/DDBJ whole genome shotgun (WGS) entry which is preliminary data.</text>
</comment>
<dbReference type="AlphaFoldDB" id="A0A5C6XKI0"/>
<dbReference type="InterPro" id="IPR050287">
    <property type="entry name" value="MTA/SAH_deaminase"/>
</dbReference>
<dbReference type="SUPFAM" id="SSF51556">
    <property type="entry name" value="Metallo-dependent hydrolases"/>
    <property type="match status" value="1"/>
</dbReference>